<evidence type="ECO:0000256" key="7">
    <source>
        <dbReference type="ARBA" id="ARBA00022679"/>
    </source>
</evidence>
<keyword evidence="15" id="KW-1185">Reference proteome</keyword>
<organism evidence="14 15">
    <name type="scientific">Cetobacterium ceti</name>
    <dbReference type="NCBI Taxonomy" id="180163"/>
    <lineage>
        <taxon>Bacteria</taxon>
        <taxon>Fusobacteriati</taxon>
        <taxon>Fusobacteriota</taxon>
        <taxon>Fusobacteriia</taxon>
        <taxon>Fusobacteriales</taxon>
        <taxon>Fusobacteriaceae</taxon>
        <taxon>Cetobacterium</taxon>
    </lineage>
</organism>
<dbReference type="PANTHER" id="PTHR42724">
    <property type="entry name" value="TETRAACYLDISACCHARIDE 4'-KINASE"/>
    <property type="match status" value="1"/>
</dbReference>
<dbReference type="NCBIfam" id="TIGR00682">
    <property type="entry name" value="lpxK"/>
    <property type="match status" value="1"/>
</dbReference>
<dbReference type="OrthoDB" id="9789797at2"/>
<dbReference type="InterPro" id="IPR003758">
    <property type="entry name" value="LpxK"/>
</dbReference>
<protein>
    <recommendedName>
        <fullName evidence="4 13">Tetraacyldisaccharide 4'-kinase</fullName>
        <ecNumber evidence="3 13">2.7.1.130</ecNumber>
    </recommendedName>
    <alternativeName>
        <fullName evidence="12 13">Lipid A 4'-kinase</fullName>
    </alternativeName>
</protein>
<evidence type="ECO:0000256" key="8">
    <source>
        <dbReference type="ARBA" id="ARBA00022741"/>
    </source>
</evidence>
<gene>
    <name evidence="13" type="primary">lpxK</name>
    <name evidence="14" type="ORF">SAMN02745174_00121</name>
</gene>
<feature type="binding site" evidence="13">
    <location>
        <begin position="41"/>
        <end position="48"/>
    </location>
    <ligand>
        <name>ATP</name>
        <dbReference type="ChEBI" id="CHEBI:30616"/>
    </ligand>
</feature>
<dbReference type="EMBL" id="FUWX01000004">
    <property type="protein sequence ID" value="SJZ34316.1"/>
    <property type="molecule type" value="Genomic_DNA"/>
</dbReference>
<dbReference type="Pfam" id="PF02606">
    <property type="entry name" value="LpxK"/>
    <property type="match status" value="1"/>
</dbReference>
<dbReference type="GO" id="GO:0009029">
    <property type="term" value="F:lipid-A 4'-kinase activity"/>
    <property type="evidence" value="ECO:0007669"/>
    <property type="project" value="UniProtKB-UniRule"/>
</dbReference>
<dbReference type="Proteomes" id="UP000191153">
    <property type="component" value="Unassembled WGS sequence"/>
</dbReference>
<dbReference type="STRING" id="180163.SAMN02745174_00121"/>
<reference evidence="14 15" key="1">
    <citation type="submission" date="2017-02" db="EMBL/GenBank/DDBJ databases">
        <authorList>
            <person name="Peterson S.W."/>
        </authorList>
    </citation>
    <scope>NUCLEOTIDE SEQUENCE [LARGE SCALE GENOMIC DNA]</scope>
    <source>
        <strain evidence="14 15">ATCC 700028</strain>
    </source>
</reference>
<keyword evidence="10 13" id="KW-0067">ATP-binding</keyword>
<evidence type="ECO:0000256" key="2">
    <source>
        <dbReference type="ARBA" id="ARBA00004870"/>
    </source>
</evidence>
<evidence type="ECO:0000256" key="13">
    <source>
        <dbReference type="HAMAP-Rule" id="MF_00409"/>
    </source>
</evidence>
<evidence type="ECO:0000313" key="14">
    <source>
        <dbReference type="EMBL" id="SJZ34316.1"/>
    </source>
</evidence>
<evidence type="ECO:0000256" key="10">
    <source>
        <dbReference type="ARBA" id="ARBA00022840"/>
    </source>
</evidence>
<dbReference type="SUPFAM" id="SSF52540">
    <property type="entry name" value="P-loop containing nucleoside triphosphate hydrolases"/>
    <property type="match status" value="1"/>
</dbReference>
<dbReference type="PANTHER" id="PTHR42724:SF1">
    <property type="entry name" value="TETRAACYLDISACCHARIDE 4'-KINASE, MITOCHONDRIAL-RELATED"/>
    <property type="match status" value="1"/>
</dbReference>
<keyword evidence="8 13" id="KW-0547">Nucleotide-binding</keyword>
<dbReference type="AlphaFoldDB" id="A0A1T4JVX3"/>
<proteinExistence type="inferred from homology"/>
<dbReference type="GO" id="GO:0005886">
    <property type="term" value="C:plasma membrane"/>
    <property type="evidence" value="ECO:0007669"/>
    <property type="project" value="TreeGrafter"/>
</dbReference>
<keyword evidence="7 13" id="KW-0808">Transferase</keyword>
<dbReference type="RefSeq" id="WP_078692669.1">
    <property type="nucleotide sequence ID" value="NZ_FUWX01000004.1"/>
</dbReference>
<evidence type="ECO:0000313" key="15">
    <source>
        <dbReference type="Proteomes" id="UP000191153"/>
    </source>
</evidence>
<comment type="similarity">
    <text evidence="13">Belongs to the LpxK family.</text>
</comment>
<comment type="function">
    <text evidence="1 13">Transfers the gamma-phosphate of ATP to the 4'-position of a tetraacyldisaccharide 1-phosphate intermediate (termed DS-1-P) to form tetraacyldisaccharide 1,4'-bis-phosphate (lipid IVA).</text>
</comment>
<sequence length="334" mass="38080">MKILSFIYFFITSLRNWLYDKGILKTYSVPGIEVICIGNITVGGTGKTPAVQFFAKKLEKMGRKVAIVSRGYKGKRKVEPLIVSDGKKILVSSRESGDEPYLHALNLKVPVIVGKDRYKACMFAKEHFDIDTIILDDGFQHRKLKRNRDIVLVDATNPFGWGALLPKGTLREDFQGGCKRASEFIITKSDLIEDRDLEKLKRFFKSKFVKPVSVAKHGVSSLCDLEGNPKPLFWLEGKRVLLFSGLANPLNFEKTVISLKPSYIERVDFLDHHNFKEKDLELIKNRAKNMDANFIITTEKDLVKLPKDLSVENLYVLKIEFTMLEDNSLQGMEE</sequence>
<evidence type="ECO:0000256" key="1">
    <source>
        <dbReference type="ARBA" id="ARBA00002274"/>
    </source>
</evidence>
<accession>A0A1T4JVX3</accession>
<evidence type="ECO:0000256" key="6">
    <source>
        <dbReference type="ARBA" id="ARBA00022556"/>
    </source>
</evidence>
<comment type="catalytic activity">
    <reaction evidence="13">
        <text>a lipid A disaccharide + ATP = a lipid IVA + ADP + H(+)</text>
        <dbReference type="Rhea" id="RHEA:67840"/>
        <dbReference type="ChEBI" id="CHEBI:15378"/>
        <dbReference type="ChEBI" id="CHEBI:30616"/>
        <dbReference type="ChEBI" id="CHEBI:176343"/>
        <dbReference type="ChEBI" id="CHEBI:176425"/>
        <dbReference type="ChEBI" id="CHEBI:456216"/>
        <dbReference type="EC" id="2.7.1.130"/>
    </reaction>
</comment>
<dbReference type="UniPathway" id="UPA00359">
    <property type="reaction ID" value="UER00482"/>
</dbReference>
<keyword evidence="6 13" id="KW-0441">Lipid A biosynthesis</keyword>
<dbReference type="GO" id="GO:0005524">
    <property type="term" value="F:ATP binding"/>
    <property type="evidence" value="ECO:0007669"/>
    <property type="project" value="UniProtKB-UniRule"/>
</dbReference>
<keyword evidence="5 13" id="KW-0444">Lipid biosynthesis</keyword>
<evidence type="ECO:0000256" key="9">
    <source>
        <dbReference type="ARBA" id="ARBA00022777"/>
    </source>
</evidence>
<dbReference type="HAMAP" id="MF_00409">
    <property type="entry name" value="LpxK"/>
    <property type="match status" value="1"/>
</dbReference>
<dbReference type="InterPro" id="IPR027417">
    <property type="entry name" value="P-loop_NTPase"/>
</dbReference>
<evidence type="ECO:0000256" key="3">
    <source>
        <dbReference type="ARBA" id="ARBA00012071"/>
    </source>
</evidence>
<name>A0A1T4JVX3_9FUSO</name>
<dbReference type="GO" id="GO:0009245">
    <property type="term" value="P:lipid A biosynthetic process"/>
    <property type="evidence" value="ECO:0007669"/>
    <property type="project" value="UniProtKB-UniRule"/>
</dbReference>
<keyword evidence="9 13" id="KW-0418">Kinase</keyword>
<evidence type="ECO:0000256" key="4">
    <source>
        <dbReference type="ARBA" id="ARBA00016436"/>
    </source>
</evidence>
<dbReference type="EC" id="2.7.1.130" evidence="3 13"/>
<evidence type="ECO:0000256" key="12">
    <source>
        <dbReference type="ARBA" id="ARBA00029757"/>
    </source>
</evidence>
<comment type="pathway">
    <text evidence="2 13">Glycolipid biosynthesis; lipid IV(A) biosynthesis; lipid IV(A) from (3R)-3-hydroxytetradecanoyl-[acyl-carrier-protein] and UDP-N-acetyl-alpha-D-glucosamine: step 6/6.</text>
</comment>
<dbReference type="GO" id="GO:0009244">
    <property type="term" value="P:lipopolysaccharide core region biosynthetic process"/>
    <property type="evidence" value="ECO:0007669"/>
    <property type="project" value="TreeGrafter"/>
</dbReference>
<evidence type="ECO:0000256" key="5">
    <source>
        <dbReference type="ARBA" id="ARBA00022516"/>
    </source>
</evidence>
<keyword evidence="11 13" id="KW-0443">Lipid metabolism</keyword>
<evidence type="ECO:0000256" key="11">
    <source>
        <dbReference type="ARBA" id="ARBA00023098"/>
    </source>
</evidence>